<proteinExistence type="inferred from homology"/>
<dbReference type="Gene3D" id="3.90.660.10">
    <property type="match status" value="1"/>
</dbReference>
<dbReference type="EMBL" id="PVZC01000008">
    <property type="protein sequence ID" value="PRX96326.1"/>
    <property type="molecule type" value="Genomic_DNA"/>
</dbReference>
<name>A0A2T0PY38_9ACTN</name>
<dbReference type="SUPFAM" id="SSF51905">
    <property type="entry name" value="FAD/NAD(P)-binding domain"/>
    <property type="match status" value="1"/>
</dbReference>
<dbReference type="InterPro" id="IPR001613">
    <property type="entry name" value="Flavin_amine_oxidase"/>
</dbReference>
<feature type="binding site" evidence="4">
    <location>
        <begin position="30"/>
        <end position="31"/>
    </location>
    <ligand>
        <name>FAD</name>
        <dbReference type="ChEBI" id="CHEBI:57692"/>
    </ligand>
</feature>
<evidence type="ECO:0000256" key="2">
    <source>
        <dbReference type="ARBA" id="ARBA00005995"/>
    </source>
</evidence>
<sequence length="416" mass="43151">MDVVVIGAGFAGLAAARELRRSGVDVTVLEAAERVGGRALTVRSAGGSAVDLGGMWIGPDHTRMARLAADHGVSTFPTPTRGKPVLLDRGRVTRSLPARIVAGVALLRLLKRAPQDDRTTVADWLKGIPHRRARSLLEVIVTGSLAADVDEVSLHAFTTGVHTSGGLRSMLGVEGGAQESLLTAGAGGLAERMAAGLDVRLARPVTAITRTPDHVVVDTPGGPIRADHAIVAVPPPVAADIRHTPPLPADRAALERGTFMGTVYKAIAVYDTPFWRAAGLSGEVTAIDSPVPAITDVSPPGGPGHLAVLVPGRRARALAAMTPGERRSAVLHAAARALGPAAHHPVEWHEKAWHEDPHVRGGYSALPRVGALAAFTAPPVPAGRVHWAGTETARTWTGYLEGAVESGLRAAGEVPV</sequence>
<dbReference type="Pfam" id="PF01593">
    <property type="entry name" value="Amino_oxidase"/>
    <property type="match status" value="1"/>
</dbReference>
<dbReference type="Proteomes" id="UP000237846">
    <property type="component" value="Unassembled WGS sequence"/>
</dbReference>
<feature type="binding site" evidence="4">
    <location>
        <position position="391"/>
    </location>
    <ligand>
        <name>FAD</name>
        <dbReference type="ChEBI" id="CHEBI:57692"/>
    </ligand>
</feature>
<dbReference type="Gene3D" id="3.50.50.60">
    <property type="entry name" value="FAD/NAD(P)-binding domain"/>
    <property type="match status" value="1"/>
</dbReference>
<dbReference type="PANTHER" id="PTHR43563">
    <property type="entry name" value="AMINE OXIDASE"/>
    <property type="match status" value="1"/>
</dbReference>
<feature type="domain" description="Amine oxidase" evidence="5">
    <location>
        <begin position="10"/>
        <end position="414"/>
    </location>
</feature>
<protein>
    <submittedName>
        <fullName evidence="6">Monoamine oxidase</fullName>
    </submittedName>
</protein>
<dbReference type="PANTHER" id="PTHR43563:SF1">
    <property type="entry name" value="AMINE OXIDASE [FLAVIN-CONTAINING] B"/>
    <property type="match status" value="1"/>
</dbReference>
<organism evidence="6 7">
    <name type="scientific">Allonocardiopsis opalescens</name>
    <dbReference type="NCBI Taxonomy" id="1144618"/>
    <lineage>
        <taxon>Bacteria</taxon>
        <taxon>Bacillati</taxon>
        <taxon>Actinomycetota</taxon>
        <taxon>Actinomycetes</taxon>
        <taxon>Streptosporangiales</taxon>
        <taxon>Allonocardiopsis</taxon>
    </lineage>
</organism>
<dbReference type="PRINTS" id="PR00757">
    <property type="entry name" value="AMINEOXDASEF"/>
</dbReference>
<feature type="binding site" evidence="4">
    <location>
        <position position="205"/>
    </location>
    <ligand>
        <name>FAD</name>
        <dbReference type="ChEBI" id="CHEBI:57692"/>
    </ligand>
</feature>
<comment type="similarity">
    <text evidence="2">Belongs to the flavin monoamine oxidase family.</text>
</comment>
<dbReference type="InterPro" id="IPR050703">
    <property type="entry name" value="Flavin_MAO"/>
</dbReference>
<dbReference type="InterPro" id="IPR002937">
    <property type="entry name" value="Amino_oxidase"/>
</dbReference>
<evidence type="ECO:0000256" key="1">
    <source>
        <dbReference type="ARBA" id="ARBA00001974"/>
    </source>
</evidence>
<comment type="caution">
    <text evidence="6">The sequence shown here is derived from an EMBL/GenBank/DDBJ whole genome shotgun (WGS) entry which is preliminary data.</text>
</comment>
<evidence type="ECO:0000256" key="3">
    <source>
        <dbReference type="ARBA" id="ARBA00023002"/>
    </source>
</evidence>
<dbReference type="InterPro" id="IPR036188">
    <property type="entry name" value="FAD/NAD-bd_sf"/>
</dbReference>
<keyword evidence="7" id="KW-1185">Reference proteome</keyword>
<keyword evidence="3" id="KW-0560">Oxidoreductase</keyword>
<gene>
    <name evidence="6" type="ORF">CLV72_108333</name>
</gene>
<dbReference type="RefSeq" id="WP_211303111.1">
    <property type="nucleotide sequence ID" value="NZ_PVZC01000008.1"/>
</dbReference>
<evidence type="ECO:0000313" key="7">
    <source>
        <dbReference type="Proteomes" id="UP000237846"/>
    </source>
</evidence>
<reference evidence="6 7" key="1">
    <citation type="submission" date="2018-03" db="EMBL/GenBank/DDBJ databases">
        <title>Genomic Encyclopedia of Archaeal and Bacterial Type Strains, Phase II (KMG-II): from individual species to whole genera.</title>
        <authorList>
            <person name="Goeker M."/>
        </authorList>
    </citation>
    <scope>NUCLEOTIDE SEQUENCE [LARGE SCALE GENOMIC DNA]</scope>
    <source>
        <strain evidence="6 7">DSM 45601</strain>
    </source>
</reference>
<accession>A0A2T0PY38</accession>
<comment type="cofactor">
    <cofactor evidence="1">
        <name>FAD</name>
        <dbReference type="ChEBI" id="CHEBI:57692"/>
    </cofactor>
</comment>
<dbReference type="SUPFAM" id="SSF54373">
    <property type="entry name" value="FAD-linked reductases, C-terminal domain"/>
    <property type="match status" value="1"/>
</dbReference>
<evidence type="ECO:0000313" key="6">
    <source>
        <dbReference type="EMBL" id="PRX96326.1"/>
    </source>
</evidence>
<dbReference type="Gene3D" id="1.10.405.10">
    <property type="entry name" value="Guanine Nucleotide Dissociation Inhibitor, domain 1"/>
    <property type="match status" value="1"/>
</dbReference>
<evidence type="ECO:0000256" key="4">
    <source>
        <dbReference type="PIRSR" id="PIRSR601613-1"/>
    </source>
</evidence>
<evidence type="ECO:0000259" key="5">
    <source>
        <dbReference type="Pfam" id="PF01593"/>
    </source>
</evidence>
<dbReference type="GO" id="GO:0016491">
    <property type="term" value="F:oxidoreductase activity"/>
    <property type="evidence" value="ECO:0007669"/>
    <property type="project" value="UniProtKB-KW"/>
</dbReference>
<dbReference type="AlphaFoldDB" id="A0A2T0PY38"/>